<comment type="caution">
    <text evidence="1">The sequence shown here is derived from an EMBL/GenBank/DDBJ whole genome shotgun (WGS) entry which is preliminary data.</text>
</comment>
<dbReference type="SUPFAM" id="SSF56672">
    <property type="entry name" value="DNA/RNA polymerases"/>
    <property type="match status" value="1"/>
</dbReference>
<evidence type="ECO:0000313" key="2">
    <source>
        <dbReference type="Proteomes" id="UP000735302"/>
    </source>
</evidence>
<sequence>MHYIDDILIFSDSLEQHFHHLQTGLKLKLKKCSFLQKETPFLGFHVSNKGVQAEESKIEAIHSLSPPASVHEVRSFIGMCSFYRRFIPNFSGIAKPLINLTKKHARFRWDPLHEKAFQFLRDSLTVVLLLVYPNPNKPWQGAISITLKFWNFYSSGASRLQRELL</sequence>
<gene>
    <name evidence="1" type="ORF">PoB_001019100</name>
</gene>
<evidence type="ECO:0008006" key="3">
    <source>
        <dbReference type="Google" id="ProtNLM"/>
    </source>
</evidence>
<name>A0AAV3YK91_9GAST</name>
<protein>
    <recommendedName>
        <fullName evidence="3">Reverse transcriptase domain-containing protein</fullName>
    </recommendedName>
</protein>
<evidence type="ECO:0000313" key="1">
    <source>
        <dbReference type="EMBL" id="GFN83685.1"/>
    </source>
</evidence>
<dbReference type="FunFam" id="3.30.70.270:FF:000023">
    <property type="entry name" value="Pol"/>
    <property type="match status" value="1"/>
</dbReference>
<accession>A0AAV3YK91</accession>
<dbReference type="InterPro" id="IPR043128">
    <property type="entry name" value="Rev_trsase/Diguanyl_cyclase"/>
</dbReference>
<keyword evidence="2" id="KW-1185">Reference proteome</keyword>
<dbReference type="InterPro" id="IPR043502">
    <property type="entry name" value="DNA/RNA_pol_sf"/>
</dbReference>
<proteinExistence type="predicted"/>
<organism evidence="1 2">
    <name type="scientific">Plakobranchus ocellatus</name>
    <dbReference type="NCBI Taxonomy" id="259542"/>
    <lineage>
        <taxon>Eukaryota</taxon>
        <taxon>Metazoa</taxon>
        <taxon>Spiralia</taxon>
        <taxon>Lophotrochozoa</taxon>
        <taxon>Mollusca</taxon>
        <taxon>Gastropoda</taxon>
        <taxon>Heterobranchia</taxon>
        <taxon>Euthyneura</taxon>
        <taxon>Panpulmonata</taxon>
        <taxon>Sacoglossa</taxon>
        <taxon>Placobranchoidea</taxon>
        <taxon>Plakobranchidae</taxon>
        <taxon>Plakobranchus</taxon>
    </lineage>
</organism>
<dbReference type="PANTHER" id="PTHR37984">
    <property type="entry name" value="PROTEIN CBG26694"/>
    <property type="match status" value="1"/>
</dbReference>
<dbReference type="PANTHER" id="PTHR37984:SF5">
    <property type="entry name" value="PROTEIN NYNRIN-LIKE"/>
    <property type="match status" value="1"/>
</dbReference>
<dbReference type="EMBL" id="BLXT01001211">
    <property type="protein sequence ID" value="GFN83685.1"/>
    <property type="molecule type" value="Genomic_DNA"/>
</dbReference>
<dbReference type="Proteomes" id="UP000735302">
    <property type="component" value="Unassembled WGS sequence"/>
</dbReference>
<reference evidence="1 2" key="1">
    <citation type="journal article" date="2021" name="Elife">
        <title>Chloroplast acquisition without the gene transfer in kleptoplastic sea slugs, Plakobranchus ocellatus.</title>
        <authorList>
            <person name="Maeda T."/>
            <person name="Takahashi S."/>
            <person name="Yoshida T."/>
            <person name="Shimamura S."/>
            <person name="Takaki Y."/>
            <person name="Nagai Y."/>
            <person name="Toyoda A."/>
            <person name="Suzuki Y."/>
            <person name="Arimoto A."/>
            <person name="Ishii H."/>
            <person name="Satoh N."/>
            <person name="Nishiyama T."/>
            <person name="Hasebe M."/>
            <person name="Maruyama T."/>
            <person name="Minagawa J."/>
            <person name="Obokata J."/>
            <person name="Shigenobu S."/>
        </authorList>
    </citation>
    <scope>NUCLEOTIDE SEQUENCE [LARGE SCALE GENOMIC DNA]</scope>
</reference>
<dbReference type="Gene3D" id="3.30.70.270">
    <property type="match status" value="2"/>
</dbReference>
<dbReference type="InterPro" id="IPR050951">
    <property type="entry name" value="Retrovirus_Pol_polyprotein"/>
</dbReference>
<dbReference type="AlphaFoldDB" id="A0AAV3YK91"/>